<feature type="domain" description="DUF6794" evidence="1">
    <location>
        <begin position="9"/>
        <end position="81"/>
    </location>
</feature>
<name>A0ABV7H0F4_9BURK</name>
<reference evidence="3" key="1">
    <citation type="journal article" date="2019" name="Int. J. Syst. Evol. Microbiol.">
        <title>The Global Catalogue of Microorganisms (GCM) 10K type strain sequencing project: providing services to taxonomists for standard genome sequencing and annotation.</title>
        <authorList>
            <consortium name="The Broad Institute Genomics Platform"/>
            <consortium name="The Broad Institute Genome Sequencing Center for Infectious Disease"/>
            <person name="Wu L."/>
            <person name="Ma J."/>
        </authorList>
    </citation>
    <scope>NUCLEOTIDE SEQUENCE [LARGE SCALE GENOMIC DNA]</scope>
    <source>
        <strain evidence="3">KCTC 52168</strain>
    </source>
</reference>
<gene>
    <name evidence="2" type="ORF">ACFOEN_01180</name>
</gene>
<protein>
    <submittedName>
        <fullName evidence="2">DUF6794 domain-containing protein</fullName>
    </submittedName>
</protein>
<dbReference type="InterPro" id="IPR046744">
    <property type="entry name" value="DUF6794"/>
</dbReference>
<organism evidence="2 3">
    <name type="scientific">Piscinibacterium candidicorallinum</name>
    <dbReference type="NCBI Taxonomy" id="1793872"/>
    <lineage>
        <taxon>Bacteria</taxon>
        <taxon>Pseudomonadati</taxon>
        <taxon>Pseudomonadota</taxon>
        <taxon>Betaproteobacteria</taxon>
        <taxon>Burkholderiales</taxon>
        <taxon>Piscinibacterium</taxon>
    </lineage>
</organism>
<dbReference type="EMBL" id="JBHRTI010000003">
    <property type="protein sequence ID" value="MFC3146248.1"/>
    <property type="molecule type" value="Genomic_DNA"/>
</dbReference>
<evidence type="ECO:0000313" key="2">
    <source>
        <dbReference type="EMBL" id="MFC3146248.1"/>
    </source>
</evidence>
<sequence>MNPQVHRIFSELDSHLSPSDKQWIVETTEENFTRLHYGLGLVIRNKFIYASEGSVGNELGLIFGNPDGVSSLLSKLYWWHLLKIEPTREMLDLAFERHLIIWSEADKEAGMRLLEEQRPLNESGV</sequence>
<accession>A0ABV7H0F4</accession>
<proteinExistence type="predicted"/>
<dbReference type="Proteomes" id="UP001595556">
    <property type="component" value="Unassembled WGS sequence"/>
</dbReference>
<comment type="caution">
    <text evidence="2">The sequence shown here is derived from an EMBL/GenBank/DDBJ whole genome shotgun (WGS) entry which is preliminary data.</text>
</comment>
<evidence type="ECO:0000259" key="1">
    <source>
        <dbReference type="Pfam" id="PF20594"/>
    </source>
</evidence>
<keyword evidence="3" id="KW-1185">Reference proteome</keyword>
<dbReference type="RefSeq" id="WP_377300529.1">
    <property type="nucleotide sequence ID" value="NZ_CP180191.1"/>
</dbReference>
<dbReference type="Pfam" id="PF20594">
    <property type="entry name" value="DUF6794"/>
    <property type="match status" value="1"/>
</dbReference>
<evidence type="ECO:0000313" key="3">
    <source>
        <dbReference type="Proteomes" id="UP001595556"/>
    </source>
</evidence>